<name>A0A160MWY0_9GAMM</name>
<dbReference type="AlphaFoldDB" id="A0A160MWY0"/>
<dbReference type="Proteomes" id="UP000077255">
    <property type="component" value="Chromosome"/>
</dbReference>
<sequence length="46" mass="4937">MRGKVWGGTAARAYLRALEELSGCRIALVATGADRDDTIILDDPFA</sequence>
<dbReference type="STRING" id="445710.ATSB10_02570"/>
<reference evidence="1 2" key="1">
    <citation type="submission" date="2016-02" db="EMBL/GenBank/DDBJ databases">
        <title>Complete genome sequencing and analysis of ATSB10, Dyella thiooxydans isolated from rhizosphere soil of sunflower (Helianthus annuus L.).</title>
        <authorList>
            <person name="Lee Y."/>
            <person name="Hwangbo K."/>
            <person name="Chung H."/>
            <person name="Yoo J."/>
            <person name="Kim K.Y."/>
            <person name="Sa T.M."/>
            <person name="Um Y."/>
            <person name="Madhaiyan M."/>
        </authorList>
    </citation>
    <scope>NUCLEOTIDE SEQUENCE [LARGE SCALE GENOMIC DNA]</scope>
    <source>
        <strain evidence="1 2">ATSB10</strain>
    </source>
</reference>
<dbReference type="Gene3D" id="3.90.170.10">
    <property type="entry name" value="Adenylosuccinate Synthetase, subunit A, domain 3"/>
    <property type="match status" value="1"/>
</dbReference>
<dbReference type="RefSeq" id="WP_157468970.1">
    <property type="nucleotide sequence ID" value="NZ_CP014841.1"/>
</dbReference>
<dbReference type="InterPro" id="IPR042111">
    <property type="entry name" value="Adenylosuccinate_synth_dom3"/>
</dbReference>
<proteinExistence type="predicted"/>
<accession>A0A160MWY0</accession>
<evidence type="ECO:0000313" key="2">
    <source>
        <dbReference type="Proteomes" id="UP000077255"/>
    </source>
</evidence>
<keyword evidence="2" id="KW-1185">Reference proteome</keyword>
<protein>
    <recommendedName>
        <fullName evidence="3">Adenylosuccinate synthase</fullName>
    </recommendedName>
</protein>
<evidence type="ECO:0000313" key="1">
    <source>
        <dbReference type="EMBL" id="AND67711.1"/>
    </source>
</evidence>
<dbReference type="EMBL" id="CP014841">
    <property type="protein sequence ID" value="AND67711.1"/>
    <property type="molecule type" value="Genomic_DNA"/>
</dbReference>
<gene>
    <name evidence="1" type="ORF">ATSB10_02570</name>
</gene>
<dbReference type="PATRIC" id="fig|445710.3.peg.255"/>
<organism evidence="1 2">
    <name type="scientific">Dyella thiooxydans</name>
    <dbReference type="NCBI Taxonomy" id="445710"/>
    <lineage>
        <taxon>Bacteria</taxon>
        <taxon>Pseudomonadati</taxon>
        <taxon>Pseudomonadota</taxon>
        <taxon>Gammaproteobacteria</taxon>
        <taxon>Lysobacterales</taxon>
        <taxon>Rhodanobacteraceae</taxon>
        <taxon>Dyella</taxon>
    </lineage>
</organism>
<evidence type="ECO:0008006" key="3">
    <source>
        <dbReference type="Google" id="ProtNLM"/>
    </source>
</evidence>
<dbReference type="KEGG" id="dtx:ATSB10_02570"/>